<keyword evidence="8 9" id="KW-0051">Antiviral defense</keyword>
<keyword evidence="7 9" id="KW-0460">Magnesium</keyword>
<evidence type="ECO:0000256" key="6">
    <source>
        <dbReference type="ARBA" id="ARBA00022801"/>
    </source>
</evidence>
<accession>A0A4R3MJH1</accession>
<dbReference type="HAMAP" id="MF_01471">
    <property type="entry name" value="Cas2"/>
    <property type="match status" value="1"/>
</dbReference>
<evidence type="ECO:0000256" key="1">
    <source>
        <dbReference type="ARBA" id="ARBA00001946"/>
    </source>
</evidence>
<feature type="binding site" evidence="9">
    <location>
        <position position="13"/>
    </location>
    <ligand>
        <name>Mg(2+)</name>
        <dbReference type="ChEBI" id="CHEBI:18420"/>
        <note>catalytic</note>
    </ligand>
</feature>
<dbReference type="SUPFAM" id="SSF143430">
    <property type="entry name" value="TTP0101/SSO1404-like"/>
    <property type="match status" value="1"/>
</dbReference>
<name>A0A4R3MJH1_9FIRM</name>
<sequence length="106" mass="12320">MSYRFMRVMVLYDLPVGSSSEIRAYTQFRKFLIKNGFMMMQESVYTKLALNQTVCRNIMENVRKNKPEVGLVQMLAITEKQYSKIEIVVGEIQSTVLSTDERLVVL</sequence>
<protein>
    <recommendedName>
        <fullName evidence="9">CRISPR-associated endoribonuclease Cas2</fullName>
        <ecNumber evidence="9">3.1.-.-</ecNumber>
    </recommendedName>
</protein>
<evidence type="ECO:0000256" key="9">
    <source>
        <dbReference type="HAMAP-Rule" id="MF_01471"/>
    </source>
</evidence>
<evidence type="ECO:0000256" key="7">
    <source>
        <dbReference type="ARBA" id="ARBA00022842"/>
    </source>
</evidence>
<evidence type="ECO:0000313" key="11">
    <source>
        <dbReference type="Proteomes" id="UP000294902"/>
    </source>
</evidence>
<dbReference type="NCBIfam" id="TIGR01573">
    <property type="entry name" value="cas2"/>
    <property type="match status" value="1"/>
</dbReference>
<comment type="cofactor">
    <cofactor evidence="1 9">
        <name>Mg(2+)</name>
        <dbReference type="ChEBI" id="CHEBI:18420"/>
    </cofactor>
</comment>
<evidence type="ECO:0000256" key="8">
    <source>
        <dbReference type="ARBA" id="ARBA00023118"/>
    </source>
</evidence>
<comment type="subunit">
    <text evidence="9">Homodimer, forms a heterotetramer with a Cas1 homodimer.</text>
</comment>
<organism evidence="10 11">
    <name type="scientific">Natranaerovirga pectinivora</name>
    <dbReference type="NCBI Taxonomy" id="682400"/>
    <lineage>
        <taxon>Bacteria</taxon>
        <taxon>Bacillati</taxon>
        <taxon>Bacillota</taxon>
        <taxon>Clostridia</taxon>
        <taxon>Lachnospirales</taxon>
        <taxon>Natranaerovirgaceae</taxon>
        <taxon>Natranaerovirga</taxon>
    </lineage>
</organism>
<evidence type="ECO:0000256" key="3">
    <source>
        <dbReference type="ARBA" id="ARBA00022722"/>
    </source>
</evidence>
<keyword evidence="11" id="KW-1185">Reference proteome</keyword>
<dbReference type="Proteomes" id="UP000294902">
    <property type="component" value="Unassembled WGS sequence"/>
</dbReference>
<keyword evidence="5 9" id="KW-0255">Endonuclease</keyword>
<dbReference type="EMBL" id="SMAL01000005">
    <property type="protein sequence ID" value="TCT14549.1"/>
    <property type="molecule type" value="Genomic_DNA"/>
</dbReference>
<gene>
    <name evidence="9" type="primary">cas2</name>
    <name evidence="10" type="ORF">EDC18_10530</name>
</gene>
<comment type="caution">
    <text evidence="10">The sequence shown here is derived from an EMBL/GenBank/DDBJ whole genome shotgun (WGS) entry which is preliminary data.</text>
</comment>
<dbReference type="AlphaFoldDB" id="A0A4R3MJH1"/>
<proteinExistence type="inferred from homology"/>
<dbReference type="InterPro" id="IPR021127">
    <property type="entry name" value="CRISPR_associated_Cas2"/>
</dbReference>
<dbReference type="Pfam" id="PF09827">
    <property type="entry name" value="CRISPR_Cas2"/>
    <property type="match status" value="1"/>
</dbReference>
<evidence type="ECO:0000256" key="5">
    <source>
        <dbReference type="ARBA" id="ARBA00022759"/>
    </source>
</evidence>
<comment type="function">
    <text evidence="9">CRISPR (clustered regularly interspaced short palindromic repeat), is an adaptive immune system that provides protection against mobile genetic elements (viruses, transposable elements and conjugative plasmids). CRISPR clusters contain sequences complementary to antecedent mobile elements and target invading nucleic acids. CRISPR clusters are transcribed and processed into CRISPR RNA (crRNA). Functions as a ssRNA-specific endoribonuclease. Involved in the integration of spacer DNA into the CRISPR cassette.</text>
</comment>
<dbReference type="EC" id="3.1.-.-" evidence="9"/>
<dbReference type="GO" id="GO:0043571">
    <property type="term" value="P:maintenance of CRISPR repeat elements"/>
    <property type="evidence" value="ECO:0007669"/>
    <property type="project" value="UniProtKB-UniRule"/>
</dbReference>
<evidence type="ECO:0000313" key="10">
    <source>
        <dbReference type="EMBL" id="TCT14549.1"/>
    </source>
</evidence>
<evidence type="ECO:0000256" key="2">
    <source>
        <dbReference type="ARBA" id="ARBA00009959"/>
    </source>
</evidence>
<keyword evidence="6 9" id="KW-0378">Hydrolase</keyword>
<dbReference type="GO" id="GO:0051607">
    <property type="term" value="P:defense response to virus"/>
    <property type="evidence" value="ECO:0007669"/>
    <property type="project" value="UniProtKB-UniRule"/>
</dbReference>
<dbReference type="RefSeq" id="WP_243115099.1">
    <property type="nucleotide sequence ID" value="NZ_SMAL01000005.1"/>
</dbReference>
<dbReference type="GO" id="GO:0016787">
    <property type="term" value="F:hydrolase activity"/>
    <property type="evidence" value="ECO:0007669"/>
    <property type="project" value="UniProtKB-KW"/>
</dbReference>
<comment type="similarity">
    <text evidence="2 9">Belongs to the CRISPR-associated endoribonuclease Cas2 protein family.</text>
</comment>
<keyword evidence="3 9" id="KW-0540">Nuclease</keyword>
<dbReference type="GO" id="GO:0046872">
    <property type="term" value="F:metal ion binding"/>
    <property type="evidence" value="ECO:0007669"/>
    <property type="project" value="UniProtKB-UniRule"/>
</dbReference>
<keyword evidence="4 9" id="KW-0479">Metal-binding</keyword>
<evidence type="ECO:0000256" key="4">
    <source>
        <dbReference type="ARBA" id="ARBA00022723"/>
    </source>
</evidence>
<dbReference type="GO" id="GO:0004521">
    <property type="term" value="F:RNA endonuclease activity"/>
    <property type="evidence" value="ECO:0007669"/>
    <property type="project" value="InterPro"/>
</dbReference>
<reference evidence="10 11" key="1">
    <citation type="submission" date="2019-03" db="EMBL/GenBank/DDBJ databases">
        <title>Genomic Encyclopedia of Type Strains, Phase IV (KMG-IV): sequencing the most valuable type-strain genomes for metagenomic binning, comparative biology and taxonomic classification.</title>
        <authorList>
            <person name="Goeker M."/>
        </authorList>
    </citation>
    <scope>NUCLEOTIDE SEQUENCE [LARGE SCALE GENOMIC DNA]</scope>
    <source>
        <strain evidence="10 11">DSM 24629</strain>
    </source>
</reference>
<dbReference type="InterPro" id="IPR019199">
    <property type="entry name" value="Virulence_VapD/CRISPR_Cas2"/>
</dbReference>